<gene>
    <name evidence="7 9" type="primary">ftsB</name>
    <name evidence="9" type="ORF">FAZ69_26405</name>
</gene>
<dbReference type="PANTHER" id="PTHR37485">
    <property type="entry name" value="CELL DIVISION PROTEIN FTSB"/>
    <property type="match status" value="1"/>
</dbReference>
<feature type="compositionally biased region" description="Basic and acidic residues" evidence="8">
    <location>
        <begin position="43"/>
        <end position="55"/>
    </location>
</feature>
<dbReference type="InterPro" id="IPR007060">
    <property type="entry name" value="FtsL/DivIC"/>
</dbReference>
<feature type="region of interest" description="Disordered" evidence="8">
    <location>
        <begin position="40"/>
        <end position="65"/>
    </location>
</feature>
<evidence type="ECO:0000256" key="6">
    <source>
        <dbReference type="ARBA" id="ARBA00023306"/>
    </source>
</evidence>
<name>A0A4U1HRN6_9BURK</name>
<evidence type="ECO:0000256" key="4">
    <source>
        <dbReference type="ARBA" id="ARBA00022989"/>
    </source>
</evidence>
<dbReference type="GO" id="GO:0032153">
    <property type="term" value="C:cell division site"/>
    <property type="evidence" value="ECO:0007669"/>
    <property type="project" value="UniProtKB-UniRule"/>
</dbReference>
<dbReference type="Pfam" id="PF04977">
    <property type="entry name" value="DivIC"/>
    <property type="match status" value="1"/>
</dbReference>
<keyword evidence="1 7" id="KW-1003">Cell membrane</keyword>
<evidence type="ECO:0000256" key="8">
    <source>
        <dbReference type="SAM" id="MobiDB-lite"/>
    </source>
</evidence>
<dbReference type="Proteomes" id="UP000305539">
    <property type="component" value="Unassembled WGS sequence"/>
</dbReference>
<keyword evidence="3 7" id="KW-0812">Transmembrane</keyword>
<feature type="topological domain" description="Periplasmic" evidence="7">
    <location>
        <begin position="22"/>
        <end position="154"/>
    </location>
</feature>
<evidence type="ECO:0000256" key="1">
    <source>
        <dbReference type="ARBA" id="ARBA00022475"/>
    </source>
</evidence>
<dbReference type="GO" id="GO:0030428">
    <property type="term" value="C:cell septum"/>
    <property type="evidence" value="ECO:0007669"/>
    <property type="project" value="TreeGrafter"/>
</dbReference>
<comment type="similarity">
    <text evidence="7">Belongs to the FtsB family.</text>
</comment>
<feature type="region of interest" description="Disordered" evidence="8">
    <location>
        <begin position="90"/>
        <end position="154"/>
    </location>
</feature>
<dbReference type="NCBIfam" id="NF002058">
    <property type="entry name" value="PRK00888.1"/>
    <property type="match status" value="1"/>
</dbReference>
<proteinExistence type="inferred from homology"/>
<feature type="compositionally biased region" description="Low complexity" evidence="8">
    <location>
        <begin position="111"/>
        <end position="125"/>
    </location>
</feature>
<comment type="subcellular location">
    <subcellularLocation>
        <location evidence="7">Cell inner membrane</location>
        <topology evidence="7">Single-pass type II membrane protein</topology>
    </subcellularLocation>
    <text evidence="7">Localizes to the division septum.</text>
</comment>
<comment type="caution">
    <text evidence="9">The sequence shown here is derived from an EMBL/GenBank/DDBJ whole genome shotgun (WGS) entry which is preliminary data.</text>
</comment>
<reference evidence="9 10" key="1">
    <citation type="submission" date="2019-04" db="EMBL/GenBank/DDBJ databases">
        <title>Trinickia sp. 7GSK02, isolated from subtropical forest soil.</title>
        <authorList>
            <person name="Gao Z.-H."/>
            <person name="Qiu L.-H."/>
        </authorList>
    </citation>
    <scope>NUCLEOTIDE SEQUENCE [LARGE SCALE GENOMIC DNA]</scope>
    <source>
        <strain evidence="9 10">7GSK02</strain>
    </source>
</reference>
<feature type="compositionally biased region" description="Polar residues" evidence="8">
    <location>
        <begin position="99"/>
        <end position="109"/>
    </location>
</feature>
<keyword evidence="6 7" id="KW-0131">Cell cycle</keyword>
<dbReference type="HAMAP" id="MF_00599">
    <property type="entry name" value="FtsB"/>
    <property type="match status" value="1"/>
</dbReference>
<keyword evidence="10" id="KW-1185">Reference proteome</keyword>
<dbReference type="RefSeq" id="WP_136898052.1">
    <property type="nucleotide sequence ID" value="NZ_SWJE01000016.1"/>
</dbReference>
<comment type="subunit">
    <text evidence="7">Part of a complex composed of FtsB, FtsL and FtsQ.</text>
</comment>
<accession>A0A4U1HRN6</accession>
<keyword evidence="4 7" id="KW-1133">Transmembrane helix</keyword>
<keyword evidence="5 7" id="KW-0472">Membrane</keyword>
<comment type="function">
    <text evidence="7">Essential cell division protein. May link together the upstream cell division proteins, which are predominantly cytoplasmic, with the downstream cell division proteins, which are predominantly periplasmic.</text>
</comment>
<evidence type="ECO:0000256" key="3">
    <source>
        <dbReference type="ARBA" id="ARBA00022692"/>
    </source>
</evidence>
<dbReference type="AlphaFoldDB" id="A0A4U1HRN6"/>
<dbReference type="PANTHER" id="PTHR37485:SF1">
    <property type="entry name" value="CELL DIVISION PROTEIN FTSB"/>
    <property type="match status" value="1"/>
</dbReference>
<evidence type="ECO:0000313" key="10">
    <source>
        <dbReference type="Proteomes" id="UP000305539"/>
    </source>
</evidence>
<dbReference type="EMBL" id="SWJE01000016">
    <property type="protein sequence ID" value="TKC82617.1"/>
    <property type="molecule type" value="Genomic_DNA"/>
</dbReference>
<evidence type="ECO:0000313" key="9">
    <source>
        <dbReference type="EMBL" id="TKC82617.1"/>
    </source>
</evidence>
<feature type="topological domain" description="Cytoplasmic" evidence="7">
    <location>
        <begin position="1"/>
        <end position="3"/>
    </location>
</feature>
<keyword evidence="2 7" id="KW-0132">Cell division</keyword>
<dbReference type="OrthoDB" id="7061211at2"/>
<protein>
    <recommendedName>
        <fullName evidence="7">Cell division protein FtsB</fullName>
    </recommendedName>
</protein>
<keyword evidence="7" id="KW-0997">Cell inner membrane</keyword>
<feature type="compositionally biased region" description="Basic and acidic residues" evidence="8">
    <location>
        <begin position="136"/>
        <end position="147"/>
    </location>
</feature>
<organism evidence="9 10">
    <name type="scientific">Trinickia terrae</name>
    <dbReference type="NCBI Taxonomy" id="2571161"/>
    <lineage>
        <taxon>Bacteria</taxon>
        <taxon>Pseudomonadati</taxon>
        <taxon>Pseudomonadota</taxon>
        <taxon>Betaproteobacteria</taxon>
        <taxon>Burkholderiales</taxon>
        <taxon>Burkholderiaceae</taxon>
        <taxon>Trinickia</taxon>
    </lineage>
</organism>
<evidence type="ECO:0000256" key="7">
    <source>
        <dbReference type="HAMAP-Rule" id="MF_00599"/>
    </source>
</evidence>
<evidence type="ECO:0000256" key="2">
    <source>
        <dbReference type="ARBA" id="ARBA00022618"/>
    </source>
</evidence>
<dbReference type="GO" id="GO:0043093">
    <property type="term" value="P:FtsZ-dependent cytokinesis"/>
    <property type="evidence" value="ECO:0007669"/>
    <property type="project" value="UniProtKB-UniRule"/>
</dbReference>
<dbReference type="GO" id="GO:0005886">
    <property type="term" value="C:plasma membrane"/>
    <property type="evidence" value="ECO:0007669"/>
    <property type="project" value="UniProtKB-SubCell"/>
</dbReference>
<dbReference type="InterPro" id="IPR023081">
    <property type="entry name" value="Cell_div_FtsB"/>
</dbReference>
<evidence type="ECO:0000256" key="5">
    <source>
        <dbReference type="ARBA" id="ARBA00023136"/>
    </source>
</evidence>
<sequence length="154" mass="17091">MRLVTVVLIVLLALIQYPLWWGHGGWLRVHELSQELSQQQQKNTDEKLRNERIEGEVQDLQNGTSAVEERARYEMGMIKDGEVFVQFVSPNQPLPAPASTASNNTSTRGEVSAAPVAVVPNPVSRVKPEKKHAEKKGKEAAAKEKDKIKAKRAG</sequence>